<evidence type="ECO:0000313" key="2">
    <source>
        <dbReference type="Proteomes" id="UP001358586"/>
    </source>
</evidence>
<dbReference type="EMBL" id="JARKNE010000009">
    <property type="protein sequence ID" value="KAK5802874.1"/>
    <property type="molecule type" value="Genomic_DNA"/>
</dbReference>
<accession>A0ABR0NNG2</accession>
<gene>
    <name evidence="1" type="ORF">PVK06_030502</name>
</gene>
<keyword evidence="2" id="KW-1185">Reference proteome</keyword>
<comment type="caution">
    <text evidence="1">The sequence shown here is derived from an EMBL/GenBank/DDBJ whole genome shotgun (WGS) entry which is preliminary data.</text>
</comment>
<dbReference type="Proteomes" id="UP001358586">
    <property type="component" value="Chromosome 9"/>
</dbReference>
<evidence type="ECO:0000313" key="1">
    <source>
        <dbReference type="EMBL" id="KAK5802874.1"/>
    </source>
</evidence>
<protein>
    <submittedName>
        <fullName evidence="1">Uncharacterized protein</fullName>
    </submittedName>
</protein>
<reference evidence="1 2" key="1">
    <citation type="submission" date="2023-03" db="EMBL/GenBank/DDBJ databases">
        <title>WGS of Gossypium arboreum.</title>
        <authorList>
            <person name="Yu D."/>
        </authorList>
    </citation>
    <scope>NUCLEOTIDE SEQUENCE [LARGE SCALE GENOMIC DNA]</scope>
    <source>
        <tissue evidence="1">Leaf</tissue>
    </source>
</reference>
<sequence length="119" mass="13945">MEWIIHSFVWGHTEKKGISLVKWEEIYKDTKKGGLDFKKIGCHNDAFLMKVGFNIVKKLNQLWVQVLKAKYKWVGKLPSVLNESNASLLWKRICRVWSKAREGIVWNIGKGLNVDFLER</sequence>
<organism evidence="1 2">
    <name type="scientific">Gossypium arboreum</name>
    <name type="common">Tree cotton</name>
    <name type="synonym">Gossypium nanking</name>
    <dbReference type="NCBI Taxonomy" id="29729"/>
    <lineage>
        <taxon>Eukaryota</taxon>
        <taxon>Viridiplantae</taxon>
        <taxon>Streptophyta</taxon>
        <taxon>Embryophyta</taxon>
        <taxon>Tracheophyta</taxon>
        <taxon>Spermatophyta</taxon>
        <taxon>Magnoliopsida</taxon>
        <taxon>eudicotyledons</taxon>
        <taxon>Gunneridae</taxon>
        <taxon>Pentapetalae</taxon>
        <taxon>rosids</taxon>
        <taxon>malvids</taxon>
        <taxon>Malvales</taxon>
        <taxon>Malvaceae</taxon>
        <taxon>Malvoideae</taxon>
        <taxon>Gossypium</taxon>
    </lineage>
</organism>
<proteinExistence type="predicted"/>
<name>A0ABR0NNG2_GOSAR</name>